<reference evidence="2" key="1">
    <citation type="submission" date="2023-10" db="EMBL/GenBank/DDBJ databases">
        <authorList>
            <person name="Chen Y."/>
            <person name="Shah S."/>
            <person name="Dougan E. K."/>
            <person name="Thang M."/>
            <person name="Chan C."/>
        </authorList>
    </citation>
    <scope>NUCLEOTIDE SEQUENCE [LARGE SCALE GENOMIC DNA]</scope>
</reference>
<feature type="region of interest" description="Disordered" evidence="1">
    <location>
        <begin position="58"/>
        <end position="88"/>
    </location>
</feature>
<accession>A0ABN9QHU8</accession>
<feature type="region of interest" description="Disordered" evidence="1">
    <location>
        <begin position="139"/>
        <end position="170"/>
    </location>
</feature>
<feature type="compositionally biased region" description="Basic and acidic residues" evidence="1">
    <location>
        <begin position="236"/>
        <end position="249"/>
    </location>
</feature>
<name>A0ABN9QHU8_9DINO</name>
<dbReference type="Proteomes" id="UP001189429">
    <property type="component" value="Unassembled WGS sequence"/>
</dbReference>
<organism evidence="2 3">
    <name type="scientific">Prorocentrum cordatum</name>
    <dbReference type="NCBI Taxonomy" id="2364126"/>
    <lineage>
        <taxon>Eukaryota</taxon>
        <taxon>Sar</taxon>
        <taxon>Alveolata</taxon>
        <taxon>Dinophyceae</taxon>
        <taxon>Prorocentrales</taxon>
        <taxon>Prorocentraceae</taxon>
        <taxon>Prorocentrum</taxon>
    </lineage>
</organism>
<feature type="region of interest" description="Disordered" evidence="1">
    <location>
        <begin position="217"/>
        <end position="310"/>
    </location>
</feature>
<evidence type="ECO:0000313" key="2">
    <source>
        <dbReference type="EMBL" id="CAK0805600.1"/>
    </source>
</evidence>
<comment type="caution">
    <text evidence="2">The sequence shown here is derived from an EMBL/GenBank/DDBJ whole genome shotgun (WGS) entry which is preliminary data.</text>
</comment>
<sequence length="428" mass="45923">MSWAPAQRRSRSPRGRAATDDGSTLNSAASEAAGLRRSPPGLLGGILYVFGEGAAQLSEGRGPSELSEKARPSSLSPPGSPPTNVVKTQSGATVPMLSLGPASSFLEHASWMLQSAVGCWGKADAQFESVEDIDIWGTKDDPQARAQRRRGAGRQAEARKQAAYPGRGPHDKRSVMMAVIVALALDDEDSVCHLFRELRDYRLEGEFVQLLESALGPAAHGDGAEDTEGGAAGGARETDRGGSQPRDDWCEWQPEEGWGGGWQRRLGDEERTGPPRAGGRPAGGRRQPPCALGGGASPQGAEAGRRSRRRRRQRAAWARIEGIELDLIHSAEGQIVPVVGLEKVSVFHENVSWILQLATGTTGKADSVYEYTADQEISDWCFRKGLPDQGVSIVRLKARHMRHVKAVGIGAKRSLILALVVSLILNQE</sequence>
<feature type="compositionally biased region" description="Low complexity" evidence="1">
    <location>
        <begin position="274"/>
        <end position="289"/>
    </location>
</feature>
<protein>
    <submittedName>
        <fullName evidence="2">Uncharacterized protein</fullName>
    </submittedName>
</protein>
<dbReference type="EMBL" id="CAUYUJ010003503">
    <property type="protein sequence ID" value="CAK0805600.1"/>
    <property type="molecule type" value="Genomic_DNA"/>
</dbReference>
<feature type="region of interest" description="Disordered" evidence="1">
    <location>
        <begin position="1"/>
        <end position="40"/>
    </location>
</feature>
<evidence type="ECO:0000313" key="3">
    <source>
        <dbReference type="Proteomes" id="UP001189429"/>
    </source>
</evidence>
<gene>
    <name evidence="2" type="ORF">PCOR1329_LOCUS12071</name>
</gene>
<keyword evidence="3" id="KW-1185">Reference proteome</keyword>
<proteinExistence type="predicted"/>
<evidence type="ECO:0000256" key="1">
    <source>
        <dbReference type="SAM" id="MobiDB-lite"/>
    </source>
</evidence>